<dbReference type="InterPro" id="IPR013187">
    <property type="entry name" value="F-box-assoc_dom_typ3"/>
</dbReference>
<dbReference type="NCBIfam" id="TIGR01640">
    <property type="entry name" value="F_box_assoc_1"/>
    <property type="match status" value="1"/>
</dbReference>
<dbReference type="Pfam" id="PF08268">
    <property type="entry name" value="FBA_3"/>
    <property type="match status" value="1"/>
</dbReference>
<dbReference type="Proteomes" id="UP000230069">
    <property type="component" value="Unassembled WGS sequence"/>
</dbReference>
<keyword evidence="3" id="KW-1185">Reference proteome</keyword>
<evidence type="ECO:0000259" key="1">
    <source>
        <dbReference type="Pfam" id="PF08268"/>
    </source>
</evidence>
<sequence length="170" mass="19652">MFASKQFYIWNPIIGDYIVLPESPVIHIKPKACGFGFDSITGEYKVIRISKKKKLCSEIADEKKFEAHVYTLGSDSWRVIENVPKFSNTLHSNVFVNGNLHWVSRADDLKLISFNVRTEEFNGSELPPCFKNSKDHMIRDNVRGLAVLEEQLCLIDDHMGIWMMKRLWST</sequence>
<protein>
    <recommendedName>
        <fullName evidence="1">F-box associated beta-propeller type 3 domain-containing protein</fullName>
    </recommendedName>
</protein>
<dbReference type="AlphaFoldDB" id="A0A2G5EXX7"/>
<dbReference type="FunCoup" id="A0A2G5EXX7">
    <property type="interactions" value="40"/>
</dbReference>
<name>A0A2G5EXX7_AQUCA</name>
<reference evidence="2 3" key="1">
    <citation type="submission" date="2017-09" db="EMBL/GenBank/DDBJ databases">
        <title>WGS assembly of Aquilegia coerulea Goldsmith.</title>
        <authorList>
            <person name="Hodges S."/>
            <person name="Kramer E."/>
            <person name="Nordborg M."/>
            <person name="Tomkins J."/>
            <person name="Borevitz J."/>
            <person name="Derieg N."/>
            <person name="Yan J."/>
            <person name="Mihaltcheva S."/>
            <person name="Hayes R.D."/>
            <person name="Rokhsar D."/>
        </authorList>
    </citation>
    <scope>NUCLEOTIDE SEQUENCE [LARGE SCALE GENOMIC DNA]</scope>
    <source>
        <strain evidence="3">cv. Goldsmith</strain>
    </source>
</reference>
<organism evidence="2 3">
    <name type="scientific">Aquilegia coerulea</name>
    <name type="common">Rocky mountain columbine</name>
    <dbReference type="NCBI Taxonomy" id="218851"/>
    <lineage>
        <taxon>Eukaryota</taxon>
        <taxon>Viridiplantae</taxon>
        <taxon>Streptophyta</taxon>
        <taxon>Embryophyta</taxon>
        <taxon>Tracheophyta</taxon>
        <taxon>Spermatophyta</taxon>
        <taxon>Magnoliopsida</taxon>
        <taxon>Ranunculales</taxon>
        <taxon>Ranunculaceae</taxon>
        <taxon>Thalictroideae</taxon>
        <taxon>Aquilegia</taxon>
    </lineage>
</organism>
<feature type="domain" description="F-box associated beta-propeller type 3" evidence="1">
    <location>
        <begin position="5"/>
        <end position="164"/>
    </location>
</feature>
<dbReference type="InterPro" id="IPR017451">
    <property type="entry name" value="F-box-assoc_interact_dom"/>
</dbReference>
<dbReference type="InParanoid" id="A0A2G5EXX7"/>
<gene>
    <name evidence="2" type="ORF">AQUCO_00300215v1</name>
</gene>
<dbReference type="InterPro" id="IPR050796">
    <property type="entry name" value="SCF_F-box_component"/>
</dbReference>
<dbReference type="EMBL" id="KZ305020">
    <property type="protein sequence ID" value="PIA60566.1"/>
    <property type="molecule type" value="Genomic_DNA"/>
</dbReference>
<dbReference type="PANTHER" id="PTHR31672:SF13">
    <property type="entry name" value="F-BOX PROTEIN CPR30-LIKE"/>
    <property type="match status" value="1"/>
</dbReference>
<proteinExistence type="predicted"/>
<accession>A0A2G5EXX7</accession>
<dbReference type="OrthoDB" id="5314306at2759"/>
<evidence type="ECO:0000313" key="2">
    <source>
        <dbReference type="EMBL" id="PIA60566.1"/>
    </source>
</evidence>
<dbReference type="PANTHER" id="PTHR31672">
    <property type="entry name" value="BNACNNG10540D PROTEIN"/>
    <property type="match status" value="1"/>
</dbReference>
<evidence type="ECO:0000313" key="3">
    <source>
        <dbReference type="Proteomes" id="UP000230069"/>
    </source>
</evidence>